<proteinExistence type="predicted"/>
<keyword evidence="2" id="KW-1133">Transmembrane helix</keyword>
<evidence type="ECO:0000256" key="2">
    <source>
        <dbReference type="SAM" id="Phobius"/>
    </source>
</evidence>
<keyword evidence="2" id="KW-0812">Transmembrane</keyword>
<dbReference type="AlphaFoldDB" id="A0A9W4SZG6"/>
<dbReference type="EMBL" id="CAMKVN010004567">
    <property type="protein sequence ID" value="CAI2187320.1"/>
    <property type="molecule type" value="Genomic_DNA"/>
</dbReference>
<feature type="region of interest" description="Disordered" evidence="1">
    <location>
        <begin position="103"/>
        <end position="193"/>
    </location>
</feature>
<evidence type="ECO:0000313" key="3">
    <source>
        <dbReference type="EMBL" id="CAI2187320.1"/>
    </source>
</evidence>
<keyword evidence="2" id="KW-0472">Membrane</keyword>
<protein>
    <submittedName>
        <fullName evidence="3">12241_t:CDS:1</fullName>
    </submittedName>
</protein>
<gene>
    <name evidence="3" type="ORF">FWILDA_LOCUS13020</name>
</gene>
<accession>A0A9W4SZG6</accession>
<evidence type="ECO:0000313" key="4">
    <source>
        <dbReference type="Proteomes" id="UP001153678"/>
    </source>
</evidence>
<feature type="transmembrane region" description="Helical" evidence="2">
    <location>
        <begin position="76"/>
        <end position="96"/>
    </location>
</feature>
<organism evidence="3 4">
    <name type="scientific">Funneliformis geosporum</name>
    <dbReference type="NCBI Taxonomy" id="1117311"/>
    <lineage>
        <taxon>Eukaryota</taxon>
        <taxon>Fungi</taxon>
        <taxon>Fungi incertae sedis</taxon>
        <taxon>Mucoromycota</taxon>
        <taxon>Glomeromycotina</taxon>
        <taxon>Glomeromycetes</taxon>
        <taxon>Glomerales</taxon>
        <taxon>Glomeraceae</taxon>
        <taxon>Funneliformis</taxon>
    </lineage>
</organism>
<reference evidence="3" key="1">
    <citation type="submission" date="2022-08" db="EMBL/GenBank/DDBJ databases">
        <authorList>
            <person name="Kallberg Y."/>
            <person name="Tangrot J."/>
            <person name="Rosling A."/>
        </authorList>
    </citation>
    <scope>NUCLEOTIDE SEQUENCE</scope>
    <source>
        <strain evidence="3">Wild A</strain>
    </source>
</reference>
<dbReference type="OrthoDB" id="10628908at2759"/>
<dbReference type="Proteomes" id="UP001153678">
    <property type="component" value="Unassembled WGS sequence"/>
</dbReference>
<feature type="compositionally biased region" description="Basic and acidic residues" evidence="1">
    <location>
        <begin position="222"/>
        <end position="242"/>
    </location>
</feature>
<sequence>MCQYDENDDKYVYNEDCLENFTQEVNYIAENDGKVKTEKYVPGTTYKELTIADEKVSSNQSNDHHPGFFQKTSTKVFFTIAIIFALIIGIIIIYYIKRKRRRRRIGAPSRTPRDRKIKKKGGKIIKNTPHSMKFLGVEDPPLSHISTTSHRDKNIKNKLPYIPSTGTTTPSQVPSQTSQTPRSESSSSTQDNLTRVNDYFASTTLYQNKQEGSSQDFTTLDTQREQRDESASYSSSHRDQSPRGRPRSLDPTGRVPLQSRSPSEVRRF</sequence>
<keyword evidence="4" id="KW-1185">Reference proteome</keyword>
<name>A0A9W4SZG6_9GLOM</name>
<evidence type="ECO:0000256" key="1">
    <source>
        <dbReference type="SAM" id="MobiDB-lite"/>
    </source>
</evidence>
<feature type="compositionally biased region" description="Low complexity" evidence="1">
    <location>
        <begin position="163"/>
        <end position="190"/>
    </location>
</feature>
<comment type="caution">
    <text evidence="3">The sequence shown here is derived from an EMBL/GenBank/DDBJ whole genome shotgun (WGS) entry which is preliminary data.</text>
</comment>
<feature type="region of interest" description="Disordered" evidence="1">
    <location>
        <begin position="205"/>
        <end position="268"/>
    </location>
</feature>
<feature type="compositionally biased region" description="Basic residues" evidence="1">
    <location>
        <begin position="113"/>
        <end position="123"/>
    </location>
</feature>
<feature type="compositionally biased region" description="Polar residues" evidence="1">
    <location>
        <begin position="205"/>
        <end position="221"/>
    </location>
</feature>